<sequence>MANYKAGKVISKELSPHLQKKLIHDAKYFCGTTLICSKGVLMGLSGDVLQRKTLILSYGIAMVLNMEDISVVIEPQL</sequence>
<reference evidence="1 2" key="1">
    <citation type="journal article" date="2023" name="Plants (Basel)">
        <title>Bridging the Gap: Combining Genomics and Transcriptomics Approaches to Understand Stylosanthes scabra, an Orphan Legume from the Brazilian Caatinga.</title>
        <authorList>
            <person name="Ferreira-Neto J.R.C."/>
            <person name="da Silva M.D."/>
            <person name="Binneck E."/>
            <person name="de Melo N.F."/>
            <person name="da Silva R.H."/>
            <person name="de Melo A.L.T.M."/>
            <person name="Pandolfi V."/>
            <person name="Bustamante F.O."/>
            <person name="Brasileiro-Vidal A.C."/>
            <person name="Benko-Iseppon A.M."/>
        </authorList>
    </citation>
    <scope>NUCLEOTIDE SEQUENCE [LARGE SCALE GENOMIC DNA]</scope>
    <source>
        <tissue evidence="1">Leaves</tissue>
    </source>
</reference>
<proteinExistence type="predicted"/>
<name>A0ABU6U2J6_9FABA</name>
<keyword evidence="2" id="KW-1185">Reference proteome</keyword>
<accession>A0ABU6U2J6</accession>
<gene>
    <name evidence="1" type="ORF">PIB30_114882</name>
</gene>
<protein>
    <submittedName>
        <fullName evidence="1">Uncharacterized protein</fullName>
    </submittedName>
</protein>
<comment type="caution">
    <text evidence="1">The sequence shown here is derived from an EMBL/GenBank/DDBJ whole genome shotgun (WGS) entry which is preliminary data.</text>
</comment>
<organism evidence="1 2">
    <name type="scientific">Stylosanthes scabra</name>
    <dbReference type="NCBI Taxonomy" id="79078"/>
    <lineage>
        <taxon>Eukaryota</taxon>
        <taxon>Viridiplantae</taxon>
        <taxon>Streptophyta</taxon>
        <taxon>Embryophyta</taxon>
        <taxon>Tracheophyta</taxon>
        <taxon>Spermatophyta</taxon>
        <taxon>Magnoliopsida</taxon>
        <taxon>eudicotyledons</taxon>
        <taxon>Gunneridae</taxon>
        <taxon>Pentapetalae</taxon>
        <taxon>rosids</taxon>
        <taxon>fabids</taxon>
        <taxon>Fabales</taxon>
        <taxon>Fabaceae</taxon>
        <taxon>Papilionoideae</taxon>
        <taxon>50 kb inversion clade</taxon>
        <taxon>dalbergioids sensu lato</taxon>
        <taxon>Dalbergieae</taxon>
        <taxon>Pterocarpus clade</taxon>
        <taxon>Stylosanthes</taxon>
    </lineage>
</organism>
<feature type="non-terminal residue" evidence="1">
    <location>
        <position position="77"/>
    </location>
</feature>
<evidence type="ECO:0000313" key="2">
    <source>
        <dbReference type="Proteomes" id="UP001341840"/>
    </source>
</evidence>
<dbReference type="Proteomes" id="UP001341840">
    <property type="component" value="Unassembled WGS sequence"/>
</dbReference>
<dbReference type="EMBL" id="JASCZI010101900">
    <property type="protein sequence ID" value="MED6154670.1"/>
    <property type="molecule type" value="Genomic_DNA"/>
</dbReference>
<evidence type="ECO:0000313" key="1">
    <source>
        <dbReference type="EMBL" id="MED6154670.1"/>
    </source>
</evidence>